<protein>
    <submittedName>
        <fullName evidence="1">Uncharacterized protein</fullName>
    </submittedName>
</protein>
<accession>T1JR09</accession>
<reference evidence="1" key="2">
    <citation type="submission" date="2015-06" db="UniProtKB">
        <authorList>
            <consortium name="EnsemblMetazoa"/>
        </authorList>
    </citation>
    <scope>IDENTIFICATION</scope>
</reference>
<sequence>MKLKKPEAQCKKTQSGLHLTDRYYPAELEQWVDHKSHQR</sequence>
<name>T1JR09_TETUR</name>
<reference evidence="2" key="1">
    <citation type="submission" date="2011-08" db="EMBL/GenBank/DDBJ databases">
        <authorList>
            <person name="Rombauts S."/>
        </authorList>
    </citation>
    <scope>NUCLEOTIDE SEQUENCE</scope>
    <source>
        <strain evidence="2">London</strain>
    </source>
</reference>
<dbReference type="HOGENOM" id="CLU_3320594_0_0_1"/>
<evidence type="ECO:0000313" key="2">
    <source>
        <dbReference type="Proteomes" id="UP000015104"/>
    </source>
</evidence>
<dbReference type="Proteomes" id="UP000015104">
    <property type="component" value="Unassembled WGS sequence"/>
</dbReference>
<organism evidence="1 2">
    <name type="scientific">Tetranychus urticae</name>
    <name type="common">Two-spotted spider mite</name>
    <dbReference type="NCBI Taxonomy" id="32264"/>
    <lineage>
        <taxon>Eukaryota</taxon>
        <taxon>Metazoa</taxon>
        <taxon>Ecdysozoa</taxon>
        <taxon>Arthropoda</taxon>
        <taxon>Chelicerata</taxon>
        <taxon>Arachnida</taxon>
        <taxon>Acari</taxon>
        <taxon>Acariformes</taxon>
        <taxon>Trombidiformes</taxon>
        <taxon>Prostigmata</taxon>
        <taxon>Eleutherengona</taxon>
        <taxon>Raphignathae</taxon>
        <taxon>Tetranychoidea</taxon>
        <taxon>Tetranychidae</taxon>
        <taxon>Tetranychus</taxon>
    </lineage>
</organism>
<proteinExistence type="predicted"/>
<evidence type="ECO:0000313" key="1">
    <source>
        <dbReference type="EnsemblMetazoa" id="tetur01g05190.1"/>
    </source>
</evidence>
<dbReference type="EnsemblMetazoa" id="tetur01g05190.1">
    <property type="protein sequence ID" value="tetur01g05190.1"/>
    <property type="gene ID" value="tetur01g05190"/>
</dbReference>
<dbReference type="AlphaFoldDB" id="T1JR09"/>
<dbReference type="EMBL" id="CAEY01000442">
    <property type="status" value="NOT_ANNOTATED_CDS"/>
    <property type="molecule type" value="Genomic_DNA"/>
</dbReference>
<keyword evidence="2" id="KW-1185">Reference proteome</keyword>